<reference evidence="1" key="2">
    <citation type="submission" date="2019-07" db="EMBL/GenBank/DDBJ databases">
        <authorList>
            <person name="Yang Y."/>
            <person name="Bocs S."/>
            <person name="Baudouin L."/>
        </authorList>
    </citation>
    <scope>NUCLEOTIDE SEQUENCE</scope>
    <source>
        <tissue evidence="1">Spear leaf of Hainan Tall coconut</tissue>
    </source>
</reference>
<accession>A0A8K0IRE8</accession>
<protein>
    <submittedName>
        <fullName evidence="1">Uncharacterized protein</fullName>
    </submittedName>
</protein>
<gene>
    <name evidence="1" type="ORF">COCNU_12G003990</name>
</gene>
<name>A0A8K0IRE8_COCNU</name>
<organism evidence="1 2">
    <name type="scientific">Cocos nucifera</name>
    <name type="common">Coconut palm</name>
    <dbReference type="NCBI Taxonomy" id="13894"/>
    <lineage>
        <taxon>Eukaryota</taxon>
        <taxon>Viridiplantae</taxon>
        <taxon>Streptophyta</taxon>
        <taxon>Embryophyta</taxon>
        <taxon>Tracheophyta</taxon>
        <taxon>Spermatophyta</taxon>
        <taxon>Magnoliopsida</taxon>
        <taxon>Liliopsida</taxon>
        <taxon>Arecaceae</taxon>
        <taxon>Arecoideae</taxon>
        <taxon>Cocoseae</taxon>
        <taxon>Attaleinae</taxon>
        <taxon>Cocos</taxon>
    </lineage>
</organism>
<dbReference type="AlphaFoldDB" id="A0A8K0IRE8"/>
<evidence type="ECO:0000313" key="2">
    <source>
        <dbReference type="Proteomes" id="UP000797356"/>
    </source>
</evidence>
<comment type="caution">
    <text evidence="1">The sequence shown here is derived from an EMBL/GenBank/DDBJ whole genome shotgun (WGS) entry which is preliminary data.</text>
</comment>
<dbReference type="Proteomes" id="UP000797356">
    <property type="component" value="Chromosome 12"/>
</dbReference>
<sequence length="71" mass="7498">MCNGRDCRCEATFRAVQKRTAGKPPGEGGEGRRFCGGPTAATAGLGMAGNKGLKEAMRTEKVMQLILWGPN</sequence>
<keyword evidence="2" id="KW-1185">Reference proteome</keyword>
<evidence type="ECO:0000313" key="1">
    <source>
        <dbReference type="EMBL" id="KAG1365399.1"/>
    </source>
</evidence>
<reference evidence="1" key="1">
    <citation type="journal article" date="2017" name="Gigascience">
        <title>The genome draft of coconut (Cocos nucifera).</title>
        <authorList>
            <person name="Xiao Y."/>
            <person name="Xu P."/>
            <person name="Fan H."/>
            <person name="Baudouin L."/>
            <person name="Xia W."/>
            <person name="Bocs S."/>
            <person name="Xu J."/>
            <person name="Li Q."/>
            <person name="Guo A."/>
            <person name="Zhou L."/>
            <person name="Li J."/>
            <person name="Wu Y."/>
            <person name="Ma Z."/>
            <person name="Armero A."/>
            <person name="Issali A.E."/>
            <person name="Liu N."/>
            <person name="Peng M."/>
            <person name="Yang Y."/>
        </authorList>
    </citation>
    <scope>NUCLEOTIDE SEQUENCE</scope>
    <source>
        <tissue evidence="1">Spear leaf of Hainan Tall coconut</tissue>
    </source>
</reference>
<proteinExistence type="predicted"/>
<dbReference type="EMBL" id="CM017883">
    <property type="protein sequence ID" value="KAG1365399.1"/>
    <property type="molecule type" value="Genomic_DNA"/>
</dbReference>